<accession>A0A6V7HDW2</accession>
<sequence>MPYEEVKSCLLKCEGPVISDNILQGLIQYLPPPDQLLKLQLYKDQYDDLTEAEQFCITVSGVEMSQLSSPTLLKKTLKYFQISTIKRLLPRLRSLSFMLRYEELVQDVKPDIVAGTAACEEVKGSKKFAKILELILLLGNYMNSGSKNGQAFGFEISFLTKLTSTKDVDNKQTLMHYLVCTIEQKFPECLSFSEELAHVDRASRVSLENVQRTLRQMDSNIRNLEQDLSNAKVPQSDNDLFLHVM</sequence>
<reference evidence="2" key="1">
    <citation type="submission" date="2020-07" db="EMBL/GenBank/DDBJ databases">
        <authorList>
            <person name="Nazaruddin N."/>
        </authorList>
    </citation>
    <scope>NUCLEOTIDE SEQUENCE</scope>
</reference>
<dbReference type="GO" id="GO:0030041">
    <property type="term" value="P:actin filament polymerization"/>
    <property type="evidence" value="ECO:0007669"/>
    <property type="project" value="TreeGrafter"/>
</dbReference>
<dbReference type="PANTHER" id="PTHR45691:SF6">
    <property type="entry name" value="PROTEIN DIAPHANOUS"/>
    <property type="match status" value="1"/>
</dbReference>
<evidence type="ECO:0000313" key="3">
    <source>
        <dbReference type="Proteomes" id="UP000752696"/>
    </source>
</evidence>
<dbReference type="AlphaFoldDB" id="A0A6V7HDW2"/>
<feature type="domain" description="FH2" evidence="1">
    <location>
        <begin position="1"/>
        <end position="245"/>
    </location>
</feature>
<evidence type="ECO:0000313" key="2">
    <source>
        <dbReference type="EMBL" id="CAD1478161.1"/>
    </source>
</evidence>
<dbReference type="Pfam" id="PF02181">
    <property type="entry name" value="FH2"/>
    <property type="match status" value="1"/>
</dbReference>
<dbReference type="PROSITE" id="PS51444">
    <property type="entry name" value="FH2"/>
    <property type="match status" value="1"/>
</dbReference>
<gene>
    <name evidence="2" type="ORF">MHI_LOCUS781609</name>
</gene>
<dbReference type="InterPro" id="IPR015425">
    <property type="entry name" value="FH2_Formin"/>
</dbReference>
<dbReference type="Gene3D" id="1.20.58.2220">
    <property type="entry name" value="Formin, FH2 domain"/>
    <property type="match status" value="1"/>
</dbReference>
<proteinExistence type="predicted"/>
<protein>
    <recommendedName>
        <fullName evidence="1">FH2 domain-containing protein</fullName>
    </recommendedName>
</protein>
<organism evidence="2 3">
    <name type="scientific">Heterotrigona itama</name>
    <dbReference type="NCBI Taxonomy" id="395501"/>
    <lineage>
        <taxon>Eukaryota</taxon>
        <taxon>Metazoa</taxon>
        <taxon>Ecdysozoa</taxon>
        <taxon>Arthropoda</taxon>
        <taxon>Hexapoda</taxon>
        <taxon>Insecta</taxon>
        <taxon>Pterygota</taxon>
        <taxon>Neoptera</taxon>
        <taxon>Endopterygota</taxon>
        <taxon>Hymenoptera</taxon>
        <taxon>Apocrita</taxon>
        <taxon>Aculeata</taxon>
        <taxon>Apoidea</taxon>
        <taxon>Anthophila</taxon>
        <taxon>Apidae</taxon>
        <taxon>Heterotrigona</taxon>
    </lineage>
</organism>
<feature type="non-terminal residue" evidence="2">
    <location>
        <position position="245"/>
    </location>
</feature>
<dbReference type="SMART" id="SM00498">
    <property type="entry name" value="FH2"/>
    <property type="match status" value="1"/>
</dbReference>
<comment type="caution">
    <text evidence="2">The sequence shown here is derived from an EMBL/GenBank/DDBJ whole genome shotgun (WGS) entry which is preliminary data.</text>
</comment>
<evidence type="ECO:0000259" key="1">
    <source>
        <dbReference type="PROSITE" id="PS51444"/>
    </source>
</evidence>
<name>A0A6V7HDW2_9HYME</name>
<keyword evidence="3" id="KW-1185">Reference proteome</keyword>
<dbReference type="Proteomes" id="UP000752696">
    <property type="component" value="Unassembled WGS sequence"/>
</dbReference>
<dbReference type="InterPro" id="IPR051412">
    <property type="entry name" value="Formin_Homology_Diaphanous_sf"/>
</dbReference>
<dbReference type="GO" id="GO:0005884">
    <property type="term" value="C:actin filament"/>
    <property type="evidence" value="ECO:0007669"/>
    <property type="project" value="TreeGrafter"/>
</dbReference>
<dbReference type="SUPFAM" id="SSF101447">
    <property type="entry name" value="Formin homology 2 domain (FH2 domain)"/>
    <property type="match status" value="1"/>
</dbReference>
<dbReference type="InterPro" id="IPR042201">
    <property type="entry name" value="FH2_Formin_sf"/>
</dbReference>
<dbReference type="OrthoDB" id="1104827at2759"/>
<dbReference type="EMBL" id="CAJDYZ010010562">
    <property type="protein sequence ID" value="CAD1478161.1"/>
    <property type="molecule type" value="Genomic_DNA"/>
</dbReference>
<dbReference type="PANTHER" id="PTHR45691">
    <property type="entry name" value="PROTEIN DIAPHANOUS"/>
    <property type="match status" value="1"/>
</dbReference>